<keyword evidence="4" id="KW-0479">Metal-binding</keyword>
<dbReference type="InterPro" id="IPR008753">
    <property type="entry name" value="Peptidase_M13_N"/>
</dbReference>
<dbReference type="Proteomes" id="UP001501725">
    <property type="component" value="Unassembled WGS sequence"/>
</dbReference>
<feature type="signal peptide" evidence="8">
    <location>
        <begin position="1"/>
        <end position="17"/>
    </location>
</feature>
<keyword evidence="5" id="KW-0378">Hydrolase</keyword>
<dbReference type="CDD" id="cd08662">
    <property type="entry name" value="M13"/>
    <property type="match status" value="1"/>
</dbReference>
<keyword evidence="7" id="KW-0482">Metalloprotease</keyword>
<evidence type="ECO:0000256" key="5">
    <source>
        <dbReference type="ARBA" id="ARBA00022801"/>
    </source>
</evidence>
<comment type="cofactor">
    <cofactor evidence="1">
        <name>Zn(2+)</name>
        <dbReference type="ChEBI" id="CHEBI:29105"/>
    </cofactor>
</comment>
<evidence type="ECO:0000313" key="12">
    <source>
        <dbReference type="Proteomes" id="UP001501725"/>
    </source>
</evidence>
<evidence type="ECO:0000313" key="11">
    <source>
        <dbReference type="EMBL" id="GAA4324680.1"/>
    </source>
</evidence>
<dbReference type="Pfam" id="PF05649">
    <property type="entry name" value="Peptidase_M13_N"/>
    <property type="match status" value="1"/>
</dbReference>
<dbReference type="PANTHER" id="PTHR11733:SF167">
    <property type="entry name" value="FI17812P1-RELATED"/>
    <property type="match status" value="1"/>
</dbReference>
<gene>
    <name evidence="11" type="ORF">GCM10023184_12200</name>
</gene>
<feature type="domain" description="Peptidase M13 N-terminal" evidence="10">
    <location>
        <begin position="47"/>
        <end position="424"/>
    </location>
</feature>
<evidence type="ECO:0000256" key="3">
    <source>
        <dbReference type="ARBA" id="ARBA00022670"/>
    </source>
</evidence>
<dbReference type="InterPro" id="IPR000718">
    <property type="entry name" value="Peptidase_M13"/>
</dbReference>
<dbReference type="PANTHER" id="PTHR11733">
    <property type="entry name" value="ZINC METALLOPROTEASE FAMILY M13 NEPRILYSIN-RELATED"/>
    <property type="match status" value="1"/>
</dbReference>
<name>A0ABP8GIJ8_9BACT</name>
<organism evidence="11 12">
    <name type="scientific">Flaviaesturariibacter amylovorans</name>
    <dbReference type="NCBI Taxonomy" id="1084520"/>
    <lineage>
        <taxon>Bacteria</taxon>
        <taxon>Pseudomonadati</taxon>
        <taxon>Bacteroidota</taxon>
        <taxon>Chitinophagia</taxon>
        <taxon>Chitinophagales</taxon>
        <taxon>Chitinophagaceae</taxon>
        <taxon>Flaviaestuariibacter</taxon>
    </lineage>
</organism>
<sequence>MHMRLLVTFTLCGAAAAGLLGFMPPEDPKPKKPKYIDRANMDLSVKPGDNFYYYANGSWLKKNPVPASKTRWGSFDELREESSRRLRKLLEEAGKNSSDPKQQKIGDFYRSGMDTAHIESQGMNPIRADLQRIDALTSTQAFLDELAWERTQGMGGALFSFTISQDRKKVDQYIPQIGQGGITLPDRDYYLKNDKRSTTVRDAYRKHLMEMFVLAGIGAREADRMGDAVLRIETALAKAQMARVEMRDPYKTYNKFAVKDLANLTPGVDWNSLLGKMKLQGADSIIISNPNFLRAVDVLLSAVPLEDWKTYLKWNLLNSTAPYLSRSFREQDFKLRQALSGQKEMAPRWQFVSGLIDQQLGDALGQLYVAKYFQPEAKERMLALVNNLQETFASRIKGLDWMSQETKVRALEKLNAFTKKIAYPDKWKDYSSINIAANDLLGNVRRSAQWRYNEMIGRFGRPVDRTEWGMTPPTINAYYSPVNNEIAFPAGILQFPFFDFGADDAVNYGGIGAVIGHEITHGFDDQGRQYAASGNLSDWWTKADADLFKQRADQVVAQYNAFTVLDTLHVNGRLTLGENLADLGGLSMAYEAFTKTKQFQEGKKVDGFTPAQRFFLSWAQVWRSNATPEAMAQLILTDPHSPGEHRANGPIVNMDAWYQAFNIQPGDKMYKAPEQRIRIW</sequence>
<proteinExistence type="inferred from homology"/>
<evidence type="ECO:0000256" key="1">
    <source>
        <dbReference type="ARBA" id="ARBA00001947"/>
    </source>
</evidence>
<dbReference type="InterPro" id="IPR042089">
    <property type="entry name" value="Peptidase_M13_dom_2"/>
</dbReference>
<dbReference type="PROSITE" id="PS51885">
    <property type="entry name" value="NEPRILYSIN"/>
    <property type="match status" value="1"/>
</dbReference>
<dbReference type="EMBL" id="BAABGY010000005">
    <property type="protein sequence ID" value="GAA4324680.1"/>
    <property type="molecule type" value="Genomic_DNA"/>
</dbReference>
<evidence type="ECO:0000256" key="8">
    <source>
        <dbReference type="SAM" id="SignalP"/>
    </source>
</evidence>
<comment type="caution">
    <text evidence="11">The sequence shown here is derived from an EMBL/GenBank/DDBJ whole genome shotgun (WGS) entry which is preliminary data.</text>
</comment>
<keyword evidence="6" id="KW-0862">Zinc</keyword>
<keyword evidence="3" id="KW-0645">Protease</keyword>
<dbReference type="Gene3D" id="1.10.1380.10">
    <property type="entry name" value="Neutral endopeptidase , domain2"/>
    <property type="match status" value="1"/>
</dbReference>
<dbReference type="Pfam" id="PF01431">
    <property type="entry name" value="Peptidase_M13"/>
    <property type="match status" value="1"/>
</dbReference>
<comment type="similarity">
    <text evidence="2">Belongs to the peptidase M13 family.</text>
</comment>
<evidence type="ECO:0000256" key="6">
    <source>
        <dbReference type="ARBA" id="ARBA00022833"/>
    </source>
</evidence>
<dbReference type="InterPro" id="IPR018497">
    <property type="entry name" value="Peptidase_M13_C"/>
</dbReference>
<evidence type="ECO:0000259" key="9">
    <source>
        <dbReference type="Pfam" id="PF01431"/>
    </source>
</evidence>
<evidence type="ECO:0000259" key="10">
    <source>
        <dbReference type="Pfam" id="PF05649"/>
    </source>
</evidence>
<evidence type="ECO:0000256" key="2">
    <source>
        <dbReference type="ARBA" id="ARBA00007357"/>
    </source>
</evidence>
<dbReference type="Gene3D" id="3.40.390.10">
    <property type="entry name" value="Collagenase (Catalytic Domain)"/>
    <property type="match status" value="1"/>
</dbReference>
<dbReference type="PRINTS" id="PR00786">
    <property type="entry name" value="NEPRILYSIN"/>
</dbReference>
<keyword evidence="12" id="KW-1185">Reference proteome</keyword>
<dbReference type="InterPro" id="IPR024079">
    <property type="entry name" value="MetalloPept_cat_dom_sf"/>
</dbReference>
<keyword evidence="8" id="KW-0732">Signal</keyword>
<evidence type="ECO:0000256" key="4">
    <source>
        <dbReference type="ARBA" id="ARBA00022723"/>
    </source>
</evidence>
<reference evidence="12" key="1">
    <citation type="journal article" date="2019" name="Int. J. Syst. Evol. Microbiol.">
        <title>The Global Catalogue of Microorganisms (GCM) 10K type strain sequencing project: providing services to taxonomists for standard genome sequencing and annotation.</title>
        <authorList>
            <consortium name="The Broad Institute Genomics Platform"/>
            <consortium name="The Broad Institute Genome Sequencing Center for Infectious Disease"/>
            <person name="Wu L."/>
            <person name="Ma J."/>
        </authorList>
    </citation>
    <scope>NUCLEOTIDE SEQUENCE [LARGE SCALE GENOMIC DNA]</scope>
    <source>
        <strain evidence="12">JCM 17919</strain>
    </source>
</reference>
<accession>A0ABP8GIJ8</accession>
<feature type="chain" id="PRO_5047359036" evidence="8">
    <location>
        <begin position="18"/>
        <end position="680"/>
    </location>
</feature>
<protein>
    <submittedName>
        <fullName evidence="11">M13 family metallopeptidase</fullName>
    </submittedName>
</protein>
<evidence type="ECO:0000256" key="7">
    <source>
        <dbReference type="ARBA" id="ARBA00023049"/>
    </source>
</evidence>
<dbReference type="SUPFAM" id="SSF55486">
    <property type="entry name" value="Metalloproteases ('zincins'), catalytic domain"/>
    <property type="match status" value="1"/>
</dbReference>
<feature type="domain" description="Peptidase M13 C-terminal" evidence="9">
    <location>
        <begin position="476"/>
        <end position="677"/>
    </location>
</feature>